<dbReference type="EMBL" id="CADCVE010000065">
    <property type="protein sequence ID" value="CAA9458650.1"/>
    <property type="molecule type" value="Genomic_DNA"/>
</dbReference>
<gene>
    <name evidence="2" type="ORF">AVDCRST_MAG28-2916</name>
</gene>
<organism evidence="2">
    <name type="scientific">uncultured Rubrobacteraceae bacterium</name>
    <dbReference type="NCBI Taxonomy" id="349277"/>
    <lineage>
        <taxon>Bacteria</taxon>
        <taxon>Bacillati</taxon>
        <taxon>Actinomycetota</taxon>
        <taxon>Rubrobacteria</taxon>
        <taxon>Rubrobacterales</taxon>
        <taxon>Rubrobacteraceae</taxon>
        <taxon>environmental samples</taxon>
    </lineage>
</organism>
<feature type="region of interest" description="Disordered" evidence="1">
    <location>
        <begin position="92"/>
        <end position="111"/>
    </location>
</feature>
<feature type="region of interest" description="Disordered" evidence="1">
    <location>
        <begin position="167"/>
        <end position="237"/>
    </location>
</feature>
<evidence type="ECO:0000313" key="2">
    <source>
        <dbReference type="EMBL" id="CAA9458650.1"/>
    </source>
</evidence>
<feature type="compositionally biased region" description="Basic and acidic residues" evidence="1">
    <location>
        <begin position="228"/>
        <end position="237"/>
    </location>
</feature>
<name>A0A6J4QYD7_9ACTN</name>
<feature type="region of interest" description="Disordered" evidence="1">
    <location>
        <begin position="1"/>
        <end position="52"/>
    </location>
</feature>
<reference evidence="2" key="1">
    <citation type="submission" date="2020-02" db="EMBL/GenBank/DDBJ databases">
        <authorList>
            <person name="Meier V. D."/>
        </authorList>
    </citation>
    <scope>NUCLEOTIDE SEQUENCE</scope>
    <source>
        <strain evidence="2">AVDCRST_MAG28</strain>
    </source>
</reference>
<dbReference type="AlphaFoldDB" id="A0A6J4QYD7"/>
<accession>A0A6J4QYD7</accession>
<feature type="compositionally biased region" description="Acidic residues" evidence="1">
    <location>
        <begin position="170"/>
        <end position="186"/>
    </location>
</feature>
<evidence type="ECO:0000256" key="1">
    <source>
        <dbReference type="SAM" id="MobiDB-lite"/>
    </source>
</evidence>
<protein>
    <submittedName>
        <fullName evidence="2">Uncharacterized protein</fullName>
    </submittedName>
</protein>
<proteinExistence type="predicted"/>
<sequence>MSDKSFFSRILGGGSGDDETNVFSPEALGRKESSRGRGGPPPPEEEQRPQGLTVERAAEVIDDLPPEVPRDSAVRIVRGTLLAAGIQVEDLERSTRARESKLNSEMDLARERQEQLRYRTEDDVRSLEEEIRRVREACDAGIAEEEQRISRAVDGIEGIKRVRAFFSFPDPEEEQEASEPVEDPPVDETQVFEPFDADETRVLRRRGGTFGAAEEPADTPLEGPSPYRDPHGPPDRR</sequence>